<dbReference type="Pfam" id="PF02915">
    <property type="entry name" value="Rubrerythrin"/>
    <property type="match status" value="1"/>
</dbReference>
<feature type="domain" description="Ferritin-like diiron" evidence="1">
    <location>
        <begin position="5"/>
        <end position="137"/>
    </location>
</feature>
<accession>A0A345P642</accession>
<organism evidence="2 3">
    <name type="scientific">Aquirhabdus parva</name>
    <dbReference type="NCBI Taxonomy" id="2283318"/>
    <lineage>
        <taxon>Bacteria</taxon>
        <taxon>Pseudomonadati</taxon>
        <taxon>Pseudomonadota</taxon>
        <taxon>Gammaproteobacteria</taxon>
        <taxon>Moraxellales</taxon>
        <taxon>Moraxellaceae</taxon>
        <taxon>Aquirhabdus</taxon>
    </lineage>
</organism>
<dbReference type="PANTHER" id="PTHR33746">
    <property type="entry name" value="RUBRERYTHRIN"/>
    <property type="match status" value="1"/>
</dbReference>
<evidence type="ECO:0000259" key="1">
    <source>
        <dbReference type="PROSITE" id="PS50905"/>
    </source>
</evidence>
<dbReference type="GO" id="GO:0046872">
    <property type="term" value="F:metal ion binding"/>
    <property type="evidence" value="ECO:0007669"/>
    <property type="project" value="InterPro"/>
</dbReference>
<dbReference type="InterPro" id="IPR009040">
    <property type="entry name" value="Ferritin-like_diiron"/>
</dbReference>
<keyword evidence="3" id="KW-1185">Reference proteome</keyword>
<name>A0A345P642_9GAMM</name>
<dbReference type="KEGG" id="mbah:HYN46_07835"/>
<dbReference type="InterPro" id="IPR052753">
    <property type="entry name" value="Rbr2/Nigerythrin"/>
</dbReference>
<dbReference type="RefSeq" id="WP_114898861.1">
    <property type="nucleotide sequence ID" value="NZ_CP031222.1"/>
</dbReference>
<dbReference type="SUPFAM" id="SSF47240">
    <property type="entry name" value="Ferritin-like"/>
    <property type="match status" value="1"/>
</dbReference>
<protein>
    <submittedName>
        <fullName evidence="2">Rubrerythrin</fullName>
    </submittedName>
</protein>
<dbReference type="PANTHER" id="PTHR33746:SF4">
    <property type="entry name" value="RUBRERYTHRIN"/>
    <property type="match status" value="1"/>
</dbReference>
<dbReference type="GO" id="GO:0016491">
    <property type="term" value="F:oxidoreductase activity"/>
    <property type="evidence" value="ECO:0007669"/>
    <property type="project" value="InterPro"/>
</dbReference>
<gene>
    <name evidence="2" type="ORF">HYN46_07835</name>
</gene>
<proteinExistence type="predicted"/>
<dbReference type="OrthoDB" id="9799749at2"/>
<dbReference type="Gene3D" id="1.20.1260.10">
    <property type="match status" value="1"/>
</dbReference>
<reference evidence="2 3" key="1">
    <citation type="submission" date="2018-07" db="EMBL/GenBank/DDBJ databases">
        <title>Genome sequencing of Moraxellaceae gen. HYN0046.</title>
        <authorList>
            <person name="Kim M."/>
            <person name="Yi H."/>
        </authorList>
    </citation>
    <scope>NUCLEOTIDE SEQUENCE [LARGE SCALE GENOMIC DNA]</scope>
    <source>
        <strain evidence="2 3">HYN0046</strain>
    </source>
</reference>
<dbReference type="EMBL" id="CP031222">
    <property type="protein sequence ID" value="AXI02751.1"/>
    <property type="molecule type" value="Genomic_DNA"/>
</dbReference>
<dbReference type="InterPro" id="IPR012347">
    <property type="entry name" value="Ferritin-like"/>
</dbReference>
<dbReference type="AlphaFoldDB" id="A0A345P642"/>
<evidence type="ECO:0000313" key="3">
    <source>
        <dbReference type="Proteomes" id="UP000253940"/>
    </source>
</evidence>
<evidence type="ECO:0000313" key="2">
    <source>
        <dbReference type="EMBL" id="AXI02751.1"/>
    </source>
</evidence>
<dbReference type="CDD" id="cd01041">
    <property type="entry name" value="Rubrerythrin"/>
    <property type="match status" value="1"/>
</dbReference>
<dbReference type="InterPro" id="IPR003251">
    <property type="entry name" value="Rr_diiron-bd_dom"/>
</dbReference>
<dbReference type="PROSITE" id="PS50905">
    <property type="entry name" value="FERRITIN_LIKE"/>
    <property type="match status" value="1"/>
</dbReference>
<sequence>MTNPAATQSITIKNLESAFAGESMAHIKYRYFAKLAREMGDEETAKIFEETASQEVMHAFGHLDLLYPKAEMTSAKALQIAIEGETYEYTEMYPQFRHLAIEEGNTAAVAEYDEQIEESKVHASQFKAVLEKAAKRFAALAKVEERHANHYQHALDELLARG</sequence>
<dbReference type="InterPro" id="IPR009078">
    <property type="entry name" value="Ferritin-like_SF"/>
</dbReference>
<dbReference type="Proteomes" id="UP000253940">
    <property type="component" value="Chromosome"/>
</dbReference>